<evidence type="ECO:0000313" key="2">
    <source>
        <dbReference type="Proteomes" id="UP001303160"/>
    </source>
</evidence>
<sequence length="366" mass="41143">MSQPSTLTTPPSFLSRLETEPAIEEDDGPVLNSMSFDFGGIIGDIINIGVGRQNEAAAAAAKIISSISSIADIVQIGRLGSVVLPLEQIARLGTNSPEFYCAIGAAIATTRPLLSAHVIVSQAKETQDDFPSLWYVNFPHNMSGHDAQVVKRYRDSMTDFRSWSSKKWWEEVGRRYGVADEAIARAKQSKEFAQIACEDMVKMSWLRTTRRPDTMNFRIDCESYDLHRRLVEKVMGGWYDVDAELLDTVEPVFRGIVKTALSGSRESSHMNNVVMEKYVYNSSNRSITSYIRLLSFEVHESMYDVIRGGKSRGRESRVSVALSLCLYEAVFEAALWDQFSATLHDDETDLLWDYVNGQTINVRSRH</sequence>
<keyword evidence="2" id="KW-1185">Reference proteome</keyword>
<dbReference type="AlphaFoldDB" id="A0AAN6XCU6"/>
<gene>
    <name evidence="1" type="ORF">QBC40DRAFT_331509</name>
</gene>
<evidence type="ECO:0000313" key="1">
    <source>
        <dbReference type="EMBL" id="KAK4198393.1"/>
    </source>
</evidence>
<protein>
    <submittedName>
        <fullName evidence="1">Uncharacterized protein</fullName>
    </submittedName>
</protein>
<name>A0AAN6XCU6_9PEZI</name>
<dbReference type="EMBL" id="MU863947">
    <property type="protein sequence ID" value="KAK4198393.1"/>
    <property type="molecule type" value="Genomic_DNA"/>
</dbReference>
<proteinExistence type="predicted"/>
<reference evidence="1" key="2">
    <citation type="submission" date="2023-05" db="EMBL/GenBank/DDBJ databases">
        <authorList>
            <consortium name="Lawrence Berkeley National Laboratory"/>
            <person name="Steindorff A."/>
            <person name="Hensen N."/>
            <person name="Bonometti L."/>
            <person name="Westerberg I."/>
            <person name="Brannstrom I.O."/>
            <person name="Guillou S."/>
            <person name="Cros-Aarteil S."/>
            <person name="Calhoun S."/>
            <person name="Haridas S."/>
            <person name="Kuo A."/>
            <person name="Mondo S."/>
            <person name="Pangilinan J."/>
            <person name="Riley R."/>
            <person name="Labutti K."/>
            <person name="Andreopoulos B."/>
            <person name="Lipzen A."/>
            <person name="Chen C."/>
            <person name="Yanf M."/>
            <person name="Daum C."/>
            <person name="Ng V."/>
            <person name="Clum A."/>
            <person name="Ohm R."/>
            <person name="Martin F."/>
            <person name="Silar P."/>
            <person name="Natvig D."/>
            <person name="Lalanne C."/>
            <person name="Gautier V."/>
            <person name="Ament-Velasquez S.L."/>
            <person name="Kruys A."/>
            <person name="Hutchinson M.I."/>
            <person name="Powell A.J."/>
            <person name="Barry K."/>
            <person name="Miller A.N."/>
            <person name="Grigoriev I.V."/>
            <person name="Debuchy R."/>
            <person name="Gladieux P."/>
            <person name="Thoren M.H."/>
            <person name="Johannesson H."/>
        </authorList>
    </citation>
    <scope>NUCLEOTIDE SEQUENCE</scope>
    <source>
        <strain evidence="1">CBS 315.58</strain>
    </source>
</reference>
<dbReference type="Proteomes" id="UP001303160">
    <property type="component" value="Unassembled WGS sequence"/>
</dbReference>
<reference evidence="1" key="1">
    <citation type="journal article" date="2023" name="Mol. Phylogenet. Evol.">
        <title>Genome-scale phylogeny and comparative genomics of the fungal order Sordariales.</title>
        <authorList>
            <person name="Hensen N."/>
            <person name="Bonometti L."/>
            <person name="Westerberg I."/>
            <person name="Brannstrom I.O."/>
            <person name="Guillou S."/>
            <person name="Cros-Aarteil S."/>
            <person name="Calhoun S."/>
            <person name="Haridas S."/>
            <person name="Kuo A."/>
            <person name="Mondo S."/>
            <person name="Pangilinan J."/>
            <person name="Riley R."/>
            <person name="LaButti K."/>
            <person name="Andreopoulos B."/>
            <person name="Lipzen A."/>
            <person name="Chen C."/>
            <person name="Yan M."/>
            <person name="Daum C."/>
            <person name="Ng V."/>
            <person name="Clum A."/>
            <person name="Steindorff A."/>
            <person name="Ohm R.A."/>
            <person name="Martin F."/>
            <person name="Silar P."/>
            <person name="Natvig D.O."/>
            <person name="Lalanne C."/>
            <person name="Gautier V."/>
            <person name="Ament-Velasquez S.L."/>
            <person name="Kruys A."/>
            <person name="Hutchinson M.I."/>
            <person name="Powell A.J."/>
            <person name="Barry K."/>
            <person name="Miller A.N."/>
            <person name="Grigoriev I.V."/>
            <person name="Debuchy R."/>
            <person name="Gladieux P."/>
            <person name="Hiltunen Thoren M."/>
            <person name="Johannesson H."/>
        </authorList>
    </citation>
    <scope>NUCLEOTIDE SEQUENCE</scope>
    <source>
        <strain evidence="1">CBS 315.58</strain>
    </source>
</reference>
<comment type="caution">
    <text evidence="1">The sequence shown here is derived from an EMBL/GenBank/DDBJ whole genome shotgun (WGS) entry which is preliminary data.</text>
</comment>
<accession>A0AAN6XCU6</accession>
<organism evidence="1 2">
    <name type="scientific">Triangularia verruculosa</name>
    <dbReference type="NCBI Taxonomy" id="2587418"/>
    <lineage>
        <taxon>Eukaryota</taxon>
        <taxon>Fungi</taxon>
        <taxon>Dikarya</taxon>
        <taxon>Ascomycota</taxon>
        <taxon>Pezizomycotina</taxon>
        <taxon>Sordariomycetes</taxon>
        <taxon>Sordariomycetidae</taxon>
        <taxon>Sordariales</taxon>
        <taxon>Podosporaceae</taxon>
        <taxon>Triangularia</taxon>
    </lineage>
</organism>